<evidence type="ECO:0000259" key="8">
    <source>
        <dbReference type="Pfam" id="PF01602"/>
    </source>
</evidence>
<evidence type="ECO:0000256" key="2">
    <source>
        <dbReference type="ARBA" id="ARBA00006613"/>
    </source>
</evidence>
<dbReference type="InterPro" id="IPR016024">
    <property type="entry name" value="ARM-type_fold"/>
</dbReference>
<keyword evidence="4 6" id="KW-0653">Protein transport</keyword>
<accession>A0A8H5CTY5</accession>
<dbReference type="AlphaFoldDB" id="A0A8H5CTY5"/>
<feature type="compositionally biased region" description="Low complexity" evidence="7">
    <location>
        <begin position="683"/>
        <end position="701"/>
    </location>
</feature>
<dbReference type="Gene3D" id="1.25.10.10">
    <property type="entry name" value="Leucine-rich Repeat Variant"/>
    <property type="match status" value="1"/>
</dbReference>
<dbReference type="GO" id="GO:0030117">
    <property type="term" value="C:membrane coat"/>
    <property type="evidence" value="ECO:0007669"/>
    <property type="project" value="InterPro"/>
</dbReference>
<comment type="similarity">
    <text evidence="2 6">Belongs to the adaptor complexes large subunit family.</text>
</comment>
<evidence type="ECO:0000256" key="7">
    <source>
        <dbReference type="SAM" id="MobiDB-lite"/>
    </source>
</evidence>
<dbReference type="Proteomes" id="UP000559027">
    <property type="component" value="Unassembled WGS sequence"/>
</dbReference>
<protein>
    <recommendedName>
        <fullName evidence="6">AP complex subunit beta</fullName>
    </recommendedName>
</protein>
<comment type="function">
    <text evidence="6">Adaptins are components of the adaptor complexes which link clathrin to receptors in coated vesicles. Clathrin-associated protein complexes are believed to interact with the cytoplasmic tails of membrane proteins, leading to their selection and concentration.</text>
</comment>
<dbReference type="EMBL" id="JAACJO010000026">
    <property type="protein sequence ID" value="KAF5347304.1"/>
    <property type="molecule type" value="Genomic_DNA"/>
</dbReference>
<evidence type="ECO:0000256" key="5">
    <source>
        <dbReference type="ARBA" id="ARBA00023136"/>
    </source>
</evidence>
<evidence type="ECO:0000313" key="10">
    <source>
        <dbReference type="Proteomes" id="UP000559027"/>
    </source>
</evidence>
<evidence type="ECO:0000256" key="3">
    <source>
        <dbReference type="ARBA" id="ARBA00022448"/>
    </source>
</evidence>
<dbReference type="GO" id="GO:0012505">
    <property type="term" value="C:endomembrane system"/>
    <property type="evidence" value="ECO:0007669"/>
    <property type="project" value="UniProtKB-SubCell"/>
</dbReference>
<dbReference type="SUPFAM" id="SSF48371">
    <property type="entry name" value="ARM repeat"/>
    <property type="match status" value="1"/>
</dbReference>
<organism evidence="9 10">
    <name type="scientific">Leucocoprinus leucothites</name>
    <dbReference type="NCBI Taxonomy" id="201217"/>
    <lineage>
        <taxon>Eukaryota</taxon>
        <taxon>Fungi</taxon>
        <taxon>Dikarya</taxon>
        <taxon>Basidiomycota</taxon>
        <taxon>Agaricomycotina</taxon>
        <taxon>Agaricomycetes</taxon>
        <taxon>Agaricomycetidae</taxon>
        <taxon>Agaricales</taxon>
        <taxon>Agaricineae</taxon>
        <taxon>Agaricaceae</taxon>
        <taxon>Leucocoprinus</taxon>
    </lineage>
</organism>
<dbReference type="FunFam" id="1.25.10.10:FF:000058">
    <property type="entry name" value="AP complex subunit beta"/>
    <property type="match status" value="1"/>
</dbReference>
<feature type="region of interest" description="Disordered" evidence="7">
    <location>
        <begin position="683"/>
        <end position="743"/>
    </location>
</feature>
<evidence type="ECO:0000313" key="9">
    <source>
        <dbReference type="EMBL" id="KAF5347304.1"/>
    </source>
</evidence>
<comment type="subcellular location">
    <subcellularLocation>
        <location evidence="1">Endomembrane system</location>
    </subcellularLocation>
</comment>
<dbReference type="GO" id="GO:0030276">
    <property type="term" value="F:clathrin binding"/>
    <property type="evidence" value="ECO:0007669"/>
    <property type="project" value="InterPro"/>
</dbReference>
<evidence type="ECO:0000256" key="1">
    <source>
        <dbReference type="ARBA" id="ARBA00004308"/>
    </source>
</evidence>
<feature type="compositionally biased region" description="Gly residues" evidence="7">
    <location>
        <begin position="702"/>
        <end position="713"/>
    </location>
</feature>
<dbReference type="InterPro" id="IPR026739">
    <property type="entry name" value="AP_beta"/>
</dbReference>
<feature type="domain" description="Clathrin/coatomer adaptor adaptin-like N-terminal" evidence="8">
    <location>
        <begin position="9"/>
        <end position="536"/>
    </location>
</feature>
<evidence type="ECO:0000256" key="4">
    <source>
        <dbReference type="ARBA" id="ARBA00022927"/>
    </source>
</evidence>
<feature type="compositionally biased region" description="Low complexity" evidence="7">
    <location>
        <begin position="714"/>
        <end position="736"/>
    </location>
</feature>
<evidence type="ECO:0000256" key="6">
    <source>
        <dbReference type="PIRNR" id="PIRNR002291"/>
    </source>
</evidence>
<dbReference type="InterPro" id="IPR011989">
    <property type="entry name" value="ARM-like"/>
</dbReference>
<keyword evidence="5 6" id="KW-0472">Membrane</keyword>
<keyword evidence="3 6" id="KW-0813">Transport</keyword>
<comment type="caution">
    <text evidence="9">The sequence shown here is derived from an EMBL/GenBank/DDBJ whole genome shotgun (WGS) entry which is preliminary data.</text>
</comment>
<name>A0A8H5CTY5_9AGAR</name>
<dbReference type="InterPro" id="IPR002553">
    <property type="entry name" value="Clathrin/coatomer_adapt-like_N"/>
</dbReference>
<gene>
    <name evidence="9" type="ORF">D9756_009897</name>
</gene>
<dbReference type="Pfam" id="PF01602">
    <property type="entry name" value="Adaptin_N"/>
    <property type="match status" value="1"/>
</dbReference>
<dbReference type="PIRSF" id="PIRSF002291">
    <property type="entry name" value="AP_complex_beta"/>
    <property type="match status" value="1"/>
</dbReference>
<dbReference type="InterPro" id="IPR016342">
    <property type="entry name" value="AP_complex_bsu_1_2_4"/>
</dbReference>
<dbReference type="GO" id="GO:0006886">
    <property type="term" value="P:intracellular protein transport"/>
    <property type="evidence" value="ECO:0007669"/>
    <property type="project" value="InterPro"/>
</dbReference>
<sequence length="743" mass="80898">MSIRGPRKGENYELSVDLNSEYRDKRKDAIKRVIASMTVGKDVSGLFPDVLKNMQTEDLEQKKLVYLYLMNYAKTQPELVILAVNTFVKDTDDPNPLVRALAIRTMGCLRAEKIIDYLCDPLQKCLRDENPYVRKTAALCVAKLYDLKPELVIDNGFLEQLHEMIADANPMVVANTVGALTDIHASATSNASLPPNDPAIFTITGTVLTKLLIALNECSEWGRVAILNALARYTAQDDKESEHICERVVPQFQHINGSVVLAAVKVIMIHMRRVRRDDLVKQLVRKMAPPLVTLLSSPPEVQWVALRNINLLLQKRSDILSNEMRVFFCKYNDPLYVKVEKLDIMVRLAGENNVDALLSELKEYASEVDVDFVRKSIKAIGQTAIKIEVAAERCVNVLLELIATRVSYVVQEAVVVMKDIFRRYPATYEGVIPTLCANLDELEEPEAKASLIWIIGEYASKIDNADALLGFFVDTFTEESYPVQLQTLTAVVKLFLKKPDSSQALVQKVLDTATKECDSPDVRDRAYIYWRLLSTDPAAAKAVVLANRPPISLSRTSVSQSLLEELLGEISTLASVYHKPAETFIGKGRIGADAVQKKAEPGDDLLATQKALQTVVAGRQAENLLDFDDDDISTSDSQPSGLAATQVLSQTPAAANLLAGTSSNPLDDLVSIFGGSGGGFGAAPASATSGPGGAAAPDPLAGLGGLSLSGGGSMSPLTPGQSQQPQATPQQSQGQQEDLLGLF</sequence>
<keyword evidence="10" id="KW-1185">Reference proteome</keyword>
<dbReference type="PANTHER" id="PTHR11134">
    <property type="entry name" value="ADAPTOR COMPLEX SUBUNIT BETA FAMILY MEMBER"/>
    <property type="match status" value="1"/>
</dbReference>
<dbReference type="OrthoDB" id="10254310at2759"/>
<proteinExistence type="inferred from homology"/>
<dbReference type="GO" id="GO:0016192">
    <property type="term" value="P:vesicle-mediated transport"/>
    <property type="evidence" value="ECO:0007669"/>
    <property type="project" value="InterPro"/>
</dbReference>
<reference evidence="9 10" key="1">
    <citation type="journal article" date="2020" name="ISME J.">
        <title>Uncovering the hidden diversity of litter-decomposition mechanisms in mushroom-forming fungi.</title>
        <authorList>
            <person name="Floudas D."/>
            <person name="Bentzer J."/>
            <person name="Ahren D."/>
            <person name="Johansson T."/>
            <person name="Persson P."/>
            <person name="Tunlid A."/>
        </authorList>
    </citation>
    <scope>NUCLEOTIDE SEQUENCE [LARGE SCALE GENOMIC DNA]</scope>
    <source>
        <strain evidence="9 10">CBS 146.42</strain>
    </source>
</reference>